<keyword evidence="2 8" id="KW-0479">Metal-binding</keyword>
<reference evidence="13" key="1">
    <citation type="submission" date="2025-08" db="UniProtKB">
        <authorList>
            <consortium name="RefSeq"/>
        </authorList>
    </citation>
    <scope>IDENTIFICATION</scope>
    <source>
        <tissue evidence="13">Whole larvae</tissue>
    </source>
</reference>
<feature type="binding site" evidence="8">
    <location>
        <position position="7"/>
    </location>
    <ligand>
        <name>Zn(2+)</name>
        <dbReference type="ChEBI" id="CHEBI:29105"/>
    </ligand>
</feature>
<protein>
    <submittedName>
        <fullName evidence="13">Zinc finger protein 69 homolog isoform X1</fullName>
    </submittedName>
</protein>
<evidence type="ECO:0000256" key="3">
    <source>
        <dbReference type="ARBA" id="ARBA00022737"/>
    </source>
</evidence>
<gene>
    <name evidence="13" type="primary">LOC113522907</name>
</gene>
<feature type="domain" description="C2H2-type" evidence="10">
    <location>
        <begin position="138"/>
        <end position="166"/>
    </location>
</feature>
<evidence type="ECO:0000313" key="12">
    <source>
        <dbReference type="Proteomes" id="UP001652740"/>
    </source>
</evidence>
<evidence type="ECO:0000256" key="1">
    <source>
        <dbReference type="ARBA" id="ARBA00004123"/>
    </source>
</evidence>
<evidence type="ECO:0000256" key="2">
    <source>
        <dbReference type="ARBA" id="ARBA00022723"/>
    </source>
</evidence>
<dbReference type="InterPro" id="IPR012934">
    <property type="entry name" value="Znf_AD"/>
</dbReference>
<dbReference type="InterPro" id="IPR013087">
    <property type="entry name" value="Znf_C2H2_type"/>
</dbReference>
<dbReference type="PROSITE" id="PS51915">
    <property type="entry name" value="ZAD"/>
    <property type="match status" value="1"/>
</dbReference>
<evidence type="ECO:0000259" key="11">
    <source>
        <dbReference type="PROSITE" id="PS51915"/>
    </source>
</evidence>
<comment type="subcellular location">
    <subcellularLocation>
        <location evidence="1">Nucleus</location>
    </subcellularLocation>
</comment>
<accession>A0ABM3MRR6</accession>
<dbReference type="RefSeq" id="XP_052753848.1">
    <property type="nucleotide sequence ID" value="XM_052897888.1"/>
</dbReference>
<feature type="region of interest" description="Disordered" evidence="9">
    <location>
        <begin position="218"/>
        <end position="247"/>
    </location>
</feature>
<name>A0ABM3MRR6_GALME</name>
<evidence type="ECO:0000259" key="10">
    <source>
        <dbReference type="PROSITE" id="PS50157"/>
    </source>
</evidence>
<evidence type="ECO:0000256" key="8">
    <source>
        <dbReference type="PROSITE-ProRule" id="PRU01263"/>
    </source>
</evidence>
<evidence type="ECO:0000256" key="6">
    <source>
        <dbReference type="ARBA" id="ARBA00023242"/>
    </source>
</evidence>
<keyword evidence="3" id="KW-0677">Repeat</keyword>
<dbReference type="SUPFAM" id="SSF57667">
    <property type="entry name" value="beta-beta-alpha zinc fingers"/>
    <property type="match status" value="2"/>
</dbReference>
<feature type="binding site" evidence="8">
    <location>
        <position position="46"/>
    </location>
    <ligand>
        <name>Zn(2+)</name>
        <dbReference type="ChEBI" id="CHEBI:29105"/>
    </ligand>
</feature>
<dbReference type="SMART" id="SM00868">
    <property type="entry name" value="zf-AD"/>
    <property type="match status" value="1"/>
</dbReference>
<dbReference type="Proteomes" id="UP001652740">
    <property type="component" value="Unplaced"/>
</dbReference>
<sequence>MRICRLCLKLNIKPYCLRNTEERQFLQDIFRRNGFVVNLNPNHYACFECIALLKKSYDFIKIILKAQDILKNICGQHKKCDYEVTSAINHWHHYLIAHSYKEYPYHQEKEFICHICSITKTNITYLKSHIETHGKRNYECDICHRKFYTKSRIQHHLVLVHGTEKLICDYCSKRFSSRIDIIRHIRVHTGEKPFKCHIFSAGFAHKGNIGIHIRTKHQNYPIENKKKTKNKTIQRRNGEKRRGRRKK</sequence>
<dbReference type="PANTHER" id="PTHR24394:SF29">
    <property type="entry name" value="MYONEURIN"/>
    <property type="match status" value="1"/>
</dbReference>
<keyword evidence="6" id="KW-0539">Nucleus</keyword>
<evidence type="ECO:0000256" key="7">
    <source>
        <dbReference type="PROSITE-ProRule" id="PRU00042"/>
    </source>
</evidence>
<proteinExistence type="predicted"/>
<dbReference type="GeneID" id="113522907"/>
<evidence type="ECO:0000256" key="5">
    <source>
        <dbReference type="ARBA" id="ARBA00022833"/>
    </source>
</evidence>
<dbReference type="Gene3D" id="3.30.160.60">
    <property type="entry name" value="Classic Zinc Finger"/>
    <property type="match status" value="3"/>
</dbReference>
<keyword evidence="5 8" id="KW-0862">Zinc</keyword>
<organism evidence="12 13">
    <name type="scientific">Galleria mellonella</name>
    <name type="common">Greater wax moth</name>
    <dbReference type="NCBI Taxonomy" id="7137"/>
    <lineage>
        <taxon>Eukaryota</taxon>
        <taxon>Metazoa</taxon>
        <taxon>Ecdysozoa</taxon>
        <taxon>Arthropoda</taxon>
        <taxon>Hexapoda</taxon>
        <taxon>Insecta</taxon>
        <taxon>Pterygota</taxon>
        <taxon>Neoptera</taxon>
        <taxon>Endopterygota</taxon>
        <taxon>Lepidoptera</taxon>
        <taxon>Glossata</taxon>
        <taxon>Ditrysia</taxon>
        <taxon>Pyraloidea</taxon>
        <taxon>Pyralidae</taxon>
        <taxon>Galleriinae</taxon>
        <taxon>Galleria</taxon>
    </lineage>
</organism>
<keyword evidence="12" id="KW-1185">Reference proteome</keyword>
<evidence type="ECO:0000313" key="13">
    <source>
        <dbReference type="RefSeq" id="XP_052753848.1"/>
    </source>
</evidence>
<dbReference type="PROSITE" id="PS50157">
    <property type="entry name" value="ZINC_FINGER_C2H2_2"/>
    <property type="match status" value="2"/>
</dbReference>
<feature type="domain" description="ZAD" evidence="11">
    <location>
        <begin position="2"/>
        <end position="73"/>
    </location>
</feature>
<feature type="domain" description="C2H2-type" evidence="10">
    <location>
        <begin position="166"/>
        <end position="193"/>
    </location>
</feature>
<feature type="binding site" evidence="8">
    <location>
        <position position="4"/>
    </location>
    <ligand>
        <name>Zn(2+)</name>
        <dbReference type="ChEBI" id="CHEBI:29105"/>
    </ligand>
</feature>
<dbReference type="SMART" id="SM00355">
    <property type="entry name" value="ZnF_C2H2"/>
    <property type="match status" value="4"/>
</dbReference>
<dbReference type="PROSITE" id="PS00028">
    <property type="entry name" value="ZINC_FINGER_C2H2_1"/>
    <property type="match status" value="2"/>
</dbReference>
<evidence type="ECO:0000256" key="9">
    <source>
        <dbReference type="SAM" id="MobiDB-lite"/>
    </source>
</evidence>
<feature type="binding site" evidence="8">
    <location>
        <position position="49"/>
    </location>
    <ligand>
        <name>Zn(2+)</name>
        <dbReference type="ChEBI" id="CHEBI:29105"/>
    </ligand>
</feature>
<dbReference type="InterPro" id="IPR036236">
    <property type="entry name" value="Znf_C2H2_sf"/>
</dbReference>
<keyword evidence="4 7" id="KW-0863">Zinc-finger</keyword>
<feature type="compositionally biased region" description="Basic residues" evidence="9">
    <location>
        <begin position="226"/>
        <end position="247"/>
    </location>
</feature>
<evidence type="ECO:0000256" key="4">
    <source>
        <dbReference type="ARBA" id="ARBA00022771"/>
    </source>
</evidence>
<dbReference type="PANTHER" id="PTHR24394">
    <property type="entry name" value="ZINC FINGER PROTEIN"/>
    <property type="match status" value="1"/>
</dbReference>